<dbReference type="CDD" id="cd00033">
    <property type="entry name" value="CCP"/>
    <property type="match status" value="17"/>
</dbReference>
<dbReference type="PROSITE" id="PS50923">
    <property type="entry name" value="SUSHI"/>
    <property type="match status" value="10"/>
</dbReference>
<feature type="region of interest" description="Disordered" evidence="6">
    <location>
        <begin position="1835"/>
        <end position="1859"/>
    </location>
</feature>
<dbReference type="PANTHER" id="PTHR45785">
    <property type="entry name" value="COMPLEMENT FACTOR H-RELATED"/>
    <property type="match status" value="1"/>
</dbReference>
<feature type="domain" description="Sushi" evidence="8">
    <location>
        <begin position="1620"/>
        <end position="1685"/>
    </location>
</feature>
<feature type="domain" description="Sushi" evidence="8">
    <location>
        <begin position="1943"/>
        <end position="2007"/>
    </location>
</feature>
<feature type="disulfide bond" evidence="5">
    <location>
        <begin position="322"/>
        <end position="349"/>
    </location>
</feature>
<dbReference type="InterPro" id="IPR051503">
    <property type="entry name" value="ComplSys_Reg/VirEntry_Med"/>
</dbReference>
<feature type="domain" description="Sushi" evidence="8">
    <location>
        <begin position="285"/>
        <end position="351"/>
    </location>
</feature>
<dbReference type="Gene3D" id="2.10.70.10">
    <property type="entry name" value="Complement Module, domain 1"/>
    <property type="match status" value="21"/>
</dbReference>
<dbReference type="InterPro" id="IPR000436">
    <property type="entry name" value="Sushi_SCR_CCP_dom"/>
</dbReference>
<evidence type="ECO:0000256" key="4">
    <source>
        <dbReference type="ARBA" id="ARBA00023157"/>
    </source>
</evidence>
<feature type="disulfide bond" evidence="5">
    <location>
        <begin position="1582"/>
        <end position="1609"/>
    </location>
</feature>
<feature type="chain" id="PRO_5042042699" description="Sushi domain-containing protein" evidence="7">
    <location>
        <begin position="29"/>
        <end position="2008"/>
    </location>
</feature>
<feature type="domain" description="Sushi" evidence="8">
    <location>
        <begin position="441"/>
        <end position="503"/>
    </location>
</feature>
<dbReference type="Pfam" id="PF00084">
    <property type="entry name" value="Sushi"/>
    <property type="match status" value="13"/>
</dbReference>
<evidence type="ECO:0000256" key="1">
    <source>
        <dbReference type="ARBA" id="ARBA00004328"/>
    </source>
</evidence>
<dbReference type="SMART" id="SM00032">
    <property type="entry name" value="CCP"/>
    <property type="match status" value="25"/>
</dbReference>
<keyword evidence="4 5" id="KW-1015">Disulfide bond</keyword>
<dbReference type="Proteomes" id="UP000829354">
    <property type="component" value="Chromosome I"/>
</dbReference>
<dbReference type="InterPro" id="IPR035976">
    <property type="entry name" value="Sushi/SCR/CCP_sf"/>
</dbReference>
<organism evidence="9 10">
    <name type="scientific">Caenorhabditis briggsae</name>
    <dbReference type="NCBI Taxonomy" id="6238"/>
    <lineage>
        <taxon>Eukaryota</taxon>
        <taxon>Metazoa</taxon>
        <taxon>Ecdysozoa</taxon>
        <taxon>Nematoda</taxon>
        <taxon>Chromadorea</taxon>
        <taxon>Rhabditida</taxon>
        <taxon>Rhabditina</taxon>
        <taxon>Rhabditomorpha</taxon>
        <taxon>Rhabditoidea</taxon>
        <taxon>Rhabditidae</taxon>
        <taxon>Peloderinae</taxon>
        <taxon>Caenorhabditis</taxon>
    </lineage>
</organism>
<evidence type="ECO:0000256" key="2">
    <source>
        <dbReference type="ARBA" id="ARBA00022659"/>
    </source>
</evidence>
<feature type="domain" description="Sushi" evidence="8">
    <location>
        <begin position="355"/>
        <end position="416"/>
    </location>
</feature>
<name>A0AAE9J1E2_CAEBR</name>
<dbReference type="PANTHER" id="PTHR45785:SF2">
    <property type="entry name" value="COMPLEMENT FACTOR H-RELATED"/>
    <property type="match status" value="1"/>
</dbReference>
<comment type="caution">
    <text evidence="5">Lacks conserved residue(s) required for the propagation of feature annotation.</text>
</comment>
<proteinExistence type="predicted"/>
<feature type="domain" description="Sushi" evidence="8">
    <location>
        <begin position="512"/>
        <end position="572"/>
    </location>
</feature>
<feature type="signal peptide" evidence="7">
    <location>
        <begin position="1"/>
        <end position="28"/>
    </location>
</feature>
<gene>
    <name evidence="9" type="ORF">L5515_000126</name>
</gene>
<evidence type="ECO:0000256" key="6">
    <source>
        <dbReference type="SAM" id="MobiDB-lite"/>
    </source>
</evidence>
<feature type="domain" description="Sushi" evidence="8">
    <location>
        <begin position="1545"/>
        <end position="1611"/>
    </location>
</feature>
<sequence>MRNHNNYSFRWGPLLTLILTFLSSGAHGSEQCGSDLKPQKLVVVGVWKRSFDNSTAQYRISDEDLSVRGYERANTDKATSTVMLARHPESCIVHECGVRLSAMMQVNGAILHTDHRSIRMNDSTMDNIEDEFYCADKSGFCGADVPIYRLVQHSLNGPHYSYSFDNVGQSQPGYEKEFFPLCYAWRQTPSVVLFNSSDNGVCLKIPDVENGKIEYSNNQLNVFSIGTSATLRCDSGFVGNGTNNLLCTKDGWYPRQEMMGNCVSQETSKKPLRLVVASDVVNPEATCPISTTPNGNVVYSANVAASTSKTSVPSATRATVLCNLGFVPTTSVTSSTCVDGEWIPALPQCLSLLDLKCPILSAPRNGELVFTNSPKPPYSLDSTISLKCARNFFGMGNLTAKCTSSGWDQKIGRCEPVGIRKMASAESLTKNRVKRQLSTGTPCSAIASPANGNLLYVQSSLSQNYASGTSAYLMCSLGTSLSGSVSTMCTNGQWSPAIGQCTSAPTLGQTTGNCAAIPNPVNGTVTYTSGLGTYTSGTIATLTCNFMSTVSGSATSTCLSGIWNPAMGTCTASGTGGVGTGTTCPNPVVMNGNITYSQGNPLDTTRPALTTAMLNCNSGYTLTGNTIATCISGTFTPSLGTCTLGSSGGTGTTCSTPFIMNGIVTFSQGNTWDLTRPSGTTGTLSCNSGYSVTGNTQATCTNGVFTPTLGTCNLGTGTGGVGTGTTCPNPVVINGVITYSQGNPLDVTRPMLTTASLRCNNGYTLSGNSLATCISGAFTPSLGTCTLGTSGGTGTTCITPFIMNGVVTFSQGNTWDLTRPSGTTGTLSCNSGYSVTGNSQATCTNGVFTPALGTCNLGTGTGGVGTGTTCPNPVVINGNITYSQGNPLDTTRPALTTAMLNCNSGYTLTGNTIATCISGTFTPSLGTCTLGTSGGTGTTCSTPFIMNGIVTFSQGNTWDLTRPSGTTGTLSCNSGYSVTGNTQATCTNGVFTPTLGTCNLGTGTGGVGTGTTCPNPVVTNGNITYSQGNPLDTTRPALTTAMLYCNNGFTLTGNSIATCISGTFTPSLGTCTLGSSGGTGTTCSTPFIMNGIVTFSQGNTWDLTRPSGTTGTLSCNSGYSVTGNTQATCTNGVFTPTLGTCNLGTGTGGVGTMQCTAMIAPIGGNVTYSNGGQIGPFPSGTTVTGSCTNGGAVQGASSAQCSNGMWSPMFLGTCSLIGGSTTGQCSAPTLPAGAQATYVPFSLSTTSYTSGTVATVTCTSGGSSLGSTTCTNGLWSPAITGICSGTGTGTTCPALTRPVGESVTYDGQTSFATTFNTGVIARVTCTNGTQIGQASCLGGQWIPAITATCSGSSTAIGTQCIGVIAPANSQVRYSDGDMVLHASGATVTLTCLNSATVTGNTISTCTNGAWTPTLGTCSSSGTSTGPCYTPPLTPTGATLTYSSGFFAPWTAGSTATMSCPSGQTAQGTTVTYCTNAAWAPALGTCSGSGTGLGQATTLTTMSSTSATCQYLPIAPPYSTIVTSQTAPYSSGTVVTLQCDSGYQVQGCTPLSAFSGTLTNGRMSYTPQITATIPLGTVVNIVCYSGYSLSGNSIATCTSSGWSPSSVGSCVQQGTSNPTGTTCPAMPVPSFSVLSYSQFGPGPYPTGTTVMLQCDTNYLAVIGGATSATCQSNGLWYPSTLATCQRALKEILGAECLAGIAPVLGATMTYSNGQALGPYPSATLATATCQAGYVPNGIMTSSCTNGVWTPASLGICELTGNELGGTTCGRLGDPLSGTLVYSALGLGPYPSGTSATVLCNIGTTLSGSPSALCTNGVWNPLPGTCVAALLKRPPAKGVPKGVETEQSVTPASDVPKEAKNETSVVRGDLVLSGEKCPPPIAPAFGEITYSGFSSKGTFDDGTTAALKCNLGYKPTGPSFSTCRKGSFRPIIGKCSNGSENGLPGVCVPLSPPKNARIVYIQSGSSLDFEDGTTGLLYCEEGYAVTGVATLQCQNGQWEPQSGFGMCDTI</sequence>
<feature type="domain" description="Sushi" evidence="8">
    <location>
        <begin position="1765"/>
        <end position="1826"/>
    </location>
</feature>
<keyword evidence="3 7" id="KW-0732">Signal</keyword>
<feature type="domain" description="Sushi" evidence="8">
    <location>
        <begin position="1425"/>
        <end position="1487"/>
    </location>
</feature>
<comment type="subcellular location">
    <subcellularLocation>
        <location evidence="1">Virion</location>
    </subcellularLocation>
</comment>
<dbReference type="EMBL" id="CP092620">
    <property type="protein sequence ID" value="UMM10278.1"/>
    <property type="molecule type" value="Genomic_DNA"/>
</dbReference>
<evidence type="ECO:0000313" key="9">
    <source>
        <dbReference type="EMBL" id="UMM10278.1"/>
    </source>
</evidence>
<dbReference type="SUPFAM" id="SSF57535">
    <property type="entry name" value="Complement control module/SCR domain"/>
    <property type="match status" value="20"/>
</dbReference>
<protein>
    <recommendedName>
        <fullName evidence="8">Sushi domain-containing protein</fullName>
    </recommendedName>
</protein>
<keyword evidence="10" id="KW-1185">Reference proteome</keyword>
<evidence type="ECO:0000256" key="5">
    <source>
        <dbReference type="PROSITE-ProRule" id="PRU00302"/>
    </source>
</evidence>
<evidence type="ECO:0000256" key="3">
    <source>
        <dbReference type="ARBA" id="ARBA00022729"/>
    </source>
</evidence>
<keyword evidence="2 5" id="KW-0768">Sushi</keyword>
<evidence type="ECO:0000259" key="8">
    <source>
        <dbReference type="PROSITE" id="PS50923"/>
    </source>
</evidence>
<accession>A0AAE9J1E2</accession>
<reference evidence="9 10" key="1">
    <citation type="submission" date="2022-04" db="EMBL/GenBank/DDBJ databases">
        <title>Chromosome-level reference genomes for two strains of Caenorhabditis briggsae: an improved platform for comparative genomics.</title>
        <authorList>
            <person name="Stevens L."/>
            <person name="Andersen E."/>
        </authorList>
    </citation>
    <scope>NUCLEOTIDE SEQUENCE [LARGE SCALE GENOMIC DNA]</scope>
    <source>
        <strain evidence="9">VX34</strain>
        <tissue evidence="9">Whole-organism</tissue>
    </source>
</reference>
<evidence type="ECO:0000313" key="10">
    <source>
        <dbReference type="Proteomes" id="UP000829354"/>
    </source>
</evidence>
<feature type="domain" description="Sushi" evidence="8">
    <location>
        <begin position="1153"/>
        <end position="1216"/>
    </location>
</feature>
<evidence type="ECO:0000256" key="7">
    <source>
        <dbReference type="SAM" id="SignalP"/>
    </source>
</evidence>
<feature type="disulfide bond" evidence="5">
    <location>
        <begin position="1187"/>
        <end position="1214"/>
    </location>
</feature>